<keyword evidence="1" id="KW-1003">Cell membrane</keyword>
<dbReference type="AlphaFoldDB" id="A0A1I4RWQ2"/>
<evidence type="ECO:0000313" key="9">
    <source>
        <dbReference type="Proteomes" id="UP000199556"/>
    </source>
</evidence>
<dbReference type="GO" id="GO:0008758">
    <property type="term" value="F:UDP-2,3-diacylglucosamine hydrolase activity"/>
    <property type="evidence" value="ECO:0007669"/>
    <property type="project" value="TreeGrafter"/>
</dbReference>
<dbReference type="InterPro" id="IPR029052">
    <property type="entry name" value="Metallo-depent_PP-like"/>
</dbReference>
<evidence type="ECO:0000256" key="5">
    <source>
        <dbReference type="ARBA" id="ARBA00023211"/>
    </source>
</evidence>
<dbReference type="GO" id="GO:0016020">
    <property type="term" value="C:membrane"/>
    <property type="evidence" value="ECO:0007669"/>
    <property type="project" value="GOC"/>
</dbReference>
<feature type="region of interest" description="Disordered" evidence="6">
    <location>
        <begin position="252"/>
        <end position="273"/>
    </location>
</feature>
<evidence type="ECO:0000313" key="8">
    <source>
        <dbReference type="EMBL" id="SFM56692.1"/>
    </source>
</evidence>
<dbReference type="InterPro" id="IPR004843">
    <property type="entry name" value="Calcineurin-like_PHP"/>
</dbReference>
<dbReference type="Pfam" id="PF00149">
    <property type="entry name" value="Metallophos"/>
    <property type="match status" value="1"/>
</dbReference>
<dbReference type="PANTHER" id="PTHR34990:SF2">
    <property type="entry name" value="BLL8164 PROTEIN"/>
    <property type="match status" value="1"/>
</dbReference>
<evidence type="ECO:0000256" key="4">
    <source>
        <dbReference type="ARBA" id="ARBA00023136"/>
    </source>
</evidence>
<evidence type="ECO:0000259" key="7">
    <source>
        <dbReference type="Pfam" id="PF00149"/>
    </source>
</evidence>
<dbReference type="RefSeq" id="WP_090485900.1">
    <property type="nucleotide sequence ID" value="NZ_FOUO01000010.1"/>
</dbReference>
<dbReference type="Proteomes" id="UP000199556">
    <property type="component" value="Unassembled WGS sequence"/>
</dbReference>
<dbReference type="SUPFAM" id="SSF56300">
    <property type="entry name" value="Metallo-dependent phosphatases"/>
    <property type="match status" value="1"/>
</dbReference>
<evidence type="ECO:0000256" key="1">
    <source>
        <dbReference type="ARBA" id="ARBA00022475"/>
    </source>
</evidence>
<dbReference type="OrthoDB" id="9802481at2"/>
<evidence type="ECO:0000256" key="3">
    <source>
        <dbReference type="ARBA" id="ARBA00022723"/>
    </source>
</evidence>
<organism evidence="8 9">
    <name type="scientific">Ectothiorhodospira mobilis</name>
    <dbReference type="NCBI Taxonomy" id="195064"/>
    <lineage>
        <taxon>Bacteria</taxon>
        <taxon>Pseudomonadati</taxon>
        <taxon>Pseudomonadota</taxon>
        <taxon>Gammaproteobacteria</taxon>
        <taxon>Chromatiales</taxon>
        <taxon>Ectothiorhodospiraceae</taxon>
        <taxon>Ectothiorhodospira</taxon>
    </lineage>
</organism>
<keyword evidence="3" id="KW-0479">Metal-binding</keyword>
<feature type="domain" description="Calcineurin-like phosphoesterase" evidence="7">
    <location>
        <begin position="9"/>
        <end position="206"/>
    </location>
</feature>
<evidence type="ECO:0000256" key="2">
    <source>
        <dbReference type="ARBA" id="ARBA00022519"/>
    </source>
</evidence>
<dbReference type="GO" id="GO:0046872">
    <property type="term" value="F:metal ion binding"/>
    <property type="evidence" value="ECO:0007669"/>
    <property type="project" value="UniProtKB-KW"/>
</dbReference>
<dbReference type="PANTHER" id="PTHR34990">
    <property type="entry name" value="UDP-2,3-DIACYLGLUCOSAMINE HYDROLASE-RELATED"/>
    <property type="match status" value="1"/>
</dbReference>
<dbReference type="CDD" id="cd07398">
    <property type="entry name" value="MPP_YbbF-LpxH"/>
    <property type="match status" value="1"/>
</dbReference>
<keyword evidence="5" id="KW-0464">Manganese</keyword>
<dbReference type="STRING" id="195064.SAMN05421721_11045"/>
<protein>
    <submittedName>
        <fullName evidence="8">UDP-2,3-diacylglucosamine pyrophosphatase LpxH</fullName>
    </submittedName>
</protein>
<sequence>MTALHCRSIFLSDVHLGTRESRADYLLDFLESAHCDSLYLVGDIFDLWSMRRSVHWDADHSAVIQSILDKSQAGTRVIFIPGNHDEALRAFVGTEFQGVRIQREAEHRTADGRRFLVSHGDEFDACVKHNRLVKWLGDSAYQVLLRLNHRYNDWRRYMGRPYWSLSGHVKTRVGRARDYIRRYESAAARRAREHRLDGYICGHIHKAGIEALEDVLYCNTGDWVEHCTALVEDFEGTLRLVHWSDHSRTEALHPAPGAAAPVLPDPGRLPALT</sequence>
<evidence type="ECO:0000256" key="6">
    <source>
        <dbReference type="SAM" id="MobiDB-lite"/>
    </source>
</evidence>
<reference evidence="8 9" key="1">
    <citation type="submission" date="2016-10" db="EMBL/GenBank/DDBJ databases">
        <authorList>
            <person name="de Groot N.N."/>
        </authorList>
    </citation>
    <scope>NUCLEOTIDE SEQUENCE [LARGE SCALE GENOMIC DNA]</scope>
    <source>
        <strain evidence="8 9">DSM 4180</strain>
    </source>
</reference>
<proteinExistence type="predicted"/>
<accession>A0A1I4RWQ2</accession>
<keyword evidence="2" id="KW-0997">Cell inner membrane</keyword>
<dbReference type="EMBL" id="FOUO01000010">
    <property type="protein sequence ID" value="SFM56692.1"/>
    <property type="molecule type" value="Genomic_DNA"/>
</dbReference>
<gene>
    <name evidence="8" type="ORF">SAMN05421721_11045</name>
</gene>
<keyword evidence="9" id="KW-1185">Reference proteome</keyword>
<dbReference type="GO" id="GO:0009245">
    <property type="term" value="P:lipid A biosynthetic process"/>
    <property type="evidence" value="ECO:0007669"/>
    <property type="project" value="TreeGrafter"/>
</dbReference>
<name>A0A1I4RWQ2_ECTMO</name>
<keyword evidence="4" id="KW-0472">Membrane</keyword>
<dbReference type="Gene3D" id="3.60.21.10">
    <property type="match status" value="1"/>
</dbReference>
<dbReference type="InterPro" id="IPR043461">
    <property type="entry name" value="LpxH-like"/>
</dbReference>